<accession>A0A1I0P0Y3</accession>
<dbReference type="GO" id="GO:0016758">
    <property type="term" value="F:hexosyltransferase activity"/>
    <property type="evidence" value="ECO:0007669"/>
    <property type="project" value="InterPro"/>
</dbReference>
<keyword evidence="10" id="KW-1185">Reference proteome</keyword>
<feature type="transmembrane region" description="Helical" evidence="8">
    <location>
        <begin position="178"/>
        <end position="201"/>
    </location>
</feature>
<name>A0A1I0P0Y3_9FIRM</name>
<protein>
    <recommendedName>
        <fullName evidence="11">Mannosyltransferase related to Gpi18</fullName>
    </recommendedName>
</protein>
<evidence type="ECO:0000256" key="1">
    <source>
        <dbReference type="ARBA" id="ARBA00004651"/>
    </source>
</evidence>
<comment type="subcellular location">
    <subcellularLocation>
        <location evidence="1">Cell membrane</location>
        <topology evidence="1">Multi-pass membrane protein</topology>
    </subcellularLocation>
</comment>
<gene>
    <name evidence="9" type="ORF">SAMN05421659_10461</name>
</gene>
<evidence type="ECO:0000256" key="3">
    <source>
        <dbReference type="ARBA" id="ARBA00022679"/>
    </source>
</evidence>
<dbReference type="Proteomes" id="UP000199701">
    <property type="component" value="Unassembled WGS sequence"/>
</dbReference>
<evidence type="ECO:0000256" key="8">
    <source>
        <dbReference type="SAM" id="Phobius"/>
    </source>
</evidence>
<dbReference type="GO" id="GO:0005886">
    <property type="term" value="C:plasma membrane"/>
    <property type="evidence" value="ECO:0007669"/>
    <property type="project" value="UniProtKB-SubCell"/>
</dbReference>
<keyword evidence="6 8" id="KW-0472">Membrane</keyword>
<keyword evidence="3" id="KW-0808">Transferase</keyword>
<dbReference type="InterPro" id="IPR018584">
    <property type="entry name" value="GT87"/>
</dbReference>
<feature type="transmembrane region" description="Helical" evidence="8">
    <location>
        <begin position="383"/>
        <end position="406"/>
    </location>
</feature>
<keyword evidence="4 8" id="KW-0812">Transmembrane</keyword>
<dbReference type="RefSeq" id="WP_092451801.1">
    <property type="nucleotide sequence ID" value="NZ_FOJI01000004.1"/>
</dbReference>
<evidence type="ECO:0000313" key="9">
    <source>
        <dbReference type="EMBL" id="SEW07693.1"/>
    </source>
</evidence>
<feature type="transmembrane region" description="Helical" evidence="8">
    <location>
        <begin position="12"/>
        <end position="31"/>
    </location>
</feature>
<feature type="transmembrane region" description="Helical" evidence="8">
    <location>
        <begin position="282"/>
        <end position="302"/>
    </location>
</feature>
<dbReference type="EMBL" id="FOJI01000004">
    <property type="protein sequence ID" value="SEW07693.1"/>
    <property type="molecule type" value="Genomic_DNA"/>
</dbReference>
<feature type="transmembrane region" description="Helical" evidence="8">
    <location>
        <begin position="133"/>
        <end position="166"/>
    </location>
</feature>
<proteinExistence type="inferred from homology"/>
<dbReference type="Pfam" id="PF09594">
    <property type="entry name" value="GT87"/>
    <property type="match status" value="1"/>
</dbReference>
<sequence length="416" mass="46585">MANKKNVDCIKIAFYASMVIALLYLIIFGIVTNEAPYKFLIYSYGNTMNVDFWMCVQDNLTMQPYVNNSSYPALACLFFGFFAKQIPVEADGGFNFSAPVNDILFLAYMLVAISAFINLLNSAKAGNGFEKAFFGTIVLLSAPFIYMFERGNIIFVALLFLMAFVFGKDSKNKYVRELSYMCLGIAAALKIYPAVFGLLLIKDKNYKAAIRSTLYGIAFFVIPFFAYNGIADIYRMYADIKVAENQFAGTGVGGKVNLSATISVIIGLLGIDYMAPIIQRIFVVLPYIYMIIAVIACMFHKSKWKISTLLVSMIILVPSFSFVYTLIFFIIPLVSFLDTSEKRTWIDWACLLCFIAIMIPIVHNPTELLKNFQAGFDYLFSTFIQGIAVLAISVILVIEGLIYGASNMKVKIKSRK</sequence>
<keyword evidence="2" id="KW-1003">Cell membrane</keyword>
<keyword evidence="5 8" id="KW-1133">Transmembrane helix</keyword>
<reference evidence="9 10" key="1">
    <citation type="submission" date="2016-10" db="EMBL/GenBank/DDBJ databases">
        <authorList>
            <person name="de Groot N.N."/>
        </authorList>
    </citation>
    <scope>NUCLEOTIDE SEQUENCE [LARGE SCALE GENOMIC DNA]</scope>
    <source>
        <strain evidence="9 10">DSM 9179</strain>
    </source>
</reference>
<feature type="transmembrane region" description="Helical" evidence="8">
    <location>
        <begin position="103"/>
        <end position="121"/>
    </location>
</feature>
<evidence type="ECO:0008006" key="11">
    <source>
        <dbReference type="Google" id="ProtNLM"/>
    </source>
</evidence>
<evidence type="ECO:0000256" key="5">
    <source>
        <dbReference type="ARBA" id="ARBA00022989"/>
    </source>
</evidence>
<evidence type="ECO:0000256" key="6">
    <source>
        <dbReference type="ARBA" id="ARBA00023136"/>
    </source>
</evidence>
<dbReference type="OrthoDB" id="2039475at2"/>
<evidence type="ECO:0000256" key="7">
    <source>
        <dbReference type="ARBA" id="ARBA00024033"/>
    </source>
</evidence>
<organism evidence="9 10">
    <name type="scientific">[Clostridium] fimetarium</name>
    <dbReference type="NCBI Taxonomy" id="99656"/>
    <lineage>
        <taxon>Bacteria</taxon>
        <taxon>Bacillati</taxon>
        <taxon>Bacillota</taxon>
        <taxon>Clostridia</taxon>
        <taxon>Lachnospirales</taxon>
        <taxon>Lachnospiraceae</taxon>
    </lineage>
</organism>
<dbReference type="STRING" id="99656.SAMN05421659_10461"/>
<evidence type="ECO:0000313" key="10">
    <source>
        <dbReference type="Proteomes" id="UP000199701"/>
    </source>
</evidence>
<comment type="similarity">
    <text evidence="7">Belongs to the glycosyltransferase 87 family.</text>
</comment>
<dbReference type="AlphaFoldDB" id="A0A1I0P0Y3"/>
<feature type="transmembrane region" description="Helical" evidence="8">
    <location>
        <begin position="256"/>
        <end position="275"/>
    </location>
</feature>
<evidence type="ECO:0000256" key="4">
    <source>
        <dbReference type="ARBA" id="ARBA00022692"/>
    </source>
</evidence>
<feature type="transmembrane region" description="Helical" evidence="8">
    <location>
        <begin position="345"/>
        <end position="363"/>
    </location>
</feature>
<evidence type="ECO:0000256" key="2">
    <source>
        <dbReference type="ARBA" id="ARBA00022475"/>
    </source>
</evidence>
<feature type="transmembrane region" description="Helical" evidence="8">
    <location>
        <begin position="308"/>
        <end position="333"/>
    </location>
</feature>
<feature type="transmembrane region" description="Helical" evidence="8">
    <location>
        <begin position="213"/>
        <end position="236"/>
    </location>
</feature>